<organism evidence="1 2">
    <name type="scientific">Thermoproteota archaeon</name>
    <dbReference type="NCBI Taxonomy" id="2056631"/>
    <lineage>
        <taxon>Archaea</taxon>
        <taxon>Thermoproteota</taxon>
    </lineage>
</organism>
<comment type="caution">
    <text evidence="1">The sequence shown here is derived from an EMBL/GenBank/DDBJ whole genome shotgun (WGS) entry which is preliminary data.</text>
</comment>
<sequence length="117" mass="13209">MGFDVKTYIKIYGPPILEALKALEKVAVEISKELPEVAFYDFLGGTAVPLTDYAAEVLNVPLSEAQVHVQKLISKSGWTLGEYDFFFEWTRPPTFEELQKLIARIDEALKPLGCHYT</sequence>
<protein>
    <submittedName>
        <fullName evidence="1">Uncharacterized protein</fullName>
    </submittedName>
</protein>
<gene>
    <name evidence="1" type="ORF">DRJ26_04385</name>
</gene>
<dbReference type="AlphaFoldDB" id="A0A497F189"/>
<evidence type="ECO:0000313" key="1">
    <source>
        <dbReference type="EMBL" id="RLE52688.1"/>
    </source>
</evidence>
<name>A0A497F189_9CREN</name>
<proteinExistence type="predicted"/>
<dbReference type="EMBL" id="QMRA01000103">
    <property type="protein sequence ID" value="RLE52688.1"/>
    <property type="molecule type" value="Genomic_DNA"/>
</dbReference>
<accession>A0A497F189</accession>
<reference evidence="1 2" key="1">
    <citation type="submission" date="2018-06" db="EMBL/GenBank/DDBJ databases">
        <title>Extensive metabolic versatility and redundancy in microbially diverse, dynamic hydrothermal sediments.</title>
        <authorList>
            <person name="Dombrowski N."/>
            <person name="Teske A."/>
            <person name="Baker B.J."/>
        </authorList>
    </citation>
    <scope>NUCLEOTIDE SEQUENCE [LARGE SCALE GENOMIC DNA]</scope>
    <source>
        <strain evidence="1">B20_G2</strain>
    </source>
</reference>
<dbReference type="Proteomes" id="UP000269499">
    <property type="component" value="Unassembled WGS sequence"/>
</dbReference>
<feature type="non-terminal residue" evidence="1">
    <location>
        <position position="117"/>
    </location>
</feature>
<evidence type="ECO:0000313" key="2">
    <source>
        <dbReference type="Proteomes" id="UP000269499"/>
    </source>
</evidence>